<evidence type="ECO:0000313" key="21">
    <source>
        <dbReference type="EMBL" id="QJT10758.1"/>
    </source>
</evidence>
<dbReference type="PROSITE" id="PS50109">
    <property type="entry name" value="HIS_KIN"/>
    <property type="match status" value="1"/>
</dbReference>
<keyword evidence="22" id="KW-1185">Reference proteome</keyword>
<dbReference type="Pfam" id="PF00072">
    <property type="entry name" value="Response_reg"/>
    <property type="match status" value="1"/>
</dbReference>
<dbReference type="SUPFAM" id="SSF47384">
    <property type="entry name" value="Homodimeric domain of signal transducing histidine kinase"/>
    <property type="match status" value="1"/>
</dbReference>
<evidence type="ECO:0000259" key="18">
    <source>
        <dbReference type="PROSITE" id="PS50112"/>
    </source>
</evidence>
<feature type="modified residue" description="Phosphohistidine" evidence="12">
    <location>
        <position position="920"/>
    </location>
</feature>
<feature type="domain" description="PAC" evidence="19">
    <location>
        <begin position="353"/>
        <end position="405"/>
    </location>
</feature>
<keyword evidence="4" id="KW-1003">Cell membrane</keyword>
<evidence type="ECO:0000256" key="9">
    <source>
        <dbReference type="ARBA" id="ARBA00022989"/>
    </source>
</evidence>
<dbReference type="InterPro" id="IPR005467">
    <property type="entry name" value="His_kinase_dom"/>
</dbReference>
<dbReference type="CDD" id="cd00082">
    <property type="entry name" value="HisKA"/>
    <property type="match status" value="1"/>
</dbReference>
<evidence type="ECO:0000259" key="17">
    <source>
        <dbReference type="PROSITE" id="PS50110"/>
    </source>
</evidence>
<comment type="subcellular location">
    <subcellularLocation>
        <location evidence="2">Cell membrane</location>
        <topology evidence="2">Multi-pass membrane protein</topology>
    </subcellularLocation>
</comment>
<evidence type="ECO:0000256" key="13">
    <source>
        <dbReference type="PROSITE-ProRule" id="PRU00169"/>
    </source>
</evidence>
<sequence>MSVRMLQRRIPSAAVRADEKPRSGIHLYALLLMNSSSKYPFGTELFCQAMFETSEEAVFVLDENAVVLAANDVAANTFGLGDKGSLVGRPVLSLLESEMLASYGSALRKVLDHGGQVRFEGDILGRTQRVSMALVDGETERHVLVFSRDVTDARRVDESLRREQQRQIFYMESLPGFVAIVDRGYAIRYANRAFRQLFGRPGRSALRRLIAACEDGGNRCQMTEVLDFERSGQWEWPMPDGRTYQVVAHPMTDVDGSLVAMLLGFDITEHRTAERALLQAQELQRAILDNVPALVWLKDKDARFRQTNSAFEAASGRSSQELAGLTEVEIWGEEQGAFYLQQDLDTIRTGEKRVFDVEFTDSEGRKHWVESSRVPLFGEEGDVIGLAGIAYDVTHRKEAQNKLQYSHDELERRVATRTQELEEANEALRKEGREHRLTAEKLQRAKKRTESLNRAKSNFLANVSHEIRTPLNAILGAAELAKLADSADETQRYLEIIRLSGKALSNLVNDILDFSKMESHRLRLEHVPFDLHALLASVRNAMGVVAEDGDLEVALDINPQLPSWVKGDPVRLRQILDNLVGNAIKFTPRGVVLIKAGPAPGDNSAEGSQRILVSVSDTGIGIPQDKQSIIFKDFEQADASISREYGGTGLGLAISRKLVEVMGGTIAVSSEVDKGSTFSFTVPVGLLNPEEKELFLPEVETGGRPGSEVLQGDILVVDDNAMNQELMRMALGNRGYTIHSVYSGEEALRFLSENVVDLVLMDIQMPEMDGLTAVRKVRREPLAVPSNVPVIAMTAHALPGDRERMIAAGCDDYLAKPVDMQELFALIGQYMAASRGASGKAGASQPEESATTEPPSDARQHGGDPRMPEDVRQALSLLGNRPDLLRRLERVYALQGPKDVAAMRAALATGARGELKRLVHLFKSTAATIGDKATSELARITEPLVEEAGSAELATMIERIAESSARMGEWLERTGDGVDAERS</sequence>
<protein>
    <recommendedName>
        <fullName evidence="3">histidine kinase</fullName>
        <ecNumber evidence="3">2.7.13.3</ecNumber>
    </recommendedName>
</protein>
<evidence type="ECO:0000256" key="4">
    <source>
        <dbReference type="ARBA" id="ARBA00022475"/>
    </source>
</evidence>
<reference evidence="21 22" key="1">
    <citation type="submission" date="2019-04" db="EMBL/GenBank/DDBJ databases">
        <title>Isolation and culture of sulfate reducing bacteria from the cold seep of the South China Sea.</title>
        <authorList>
            <person name="Sun C."/>
            <person name="Liu R."/>
        </authorList>
    </citation>
    <scope>NUCLEOTIDE SEQUENCE [LARGE SCALE GENOMIC DNA]</scope>
    <source>
        <strain evidence="21 22">CS1</strain>
    </source>
</reference>
<dbReference type="InterPro" id="IPR003594">
    <property type="entry name" value="HATPase_dom"/>
</dbReference>
<dbReference type="Gene3D" id="3.30.565.10">
    <property type="entry name" value="Histidine kinase-like ATPase, C-terminal domain"/>
    <property type="match status" value="1"/>
</dbReference>
<keyword evidence="10" id="KW-0902">Two-component regulatory system</keyword>
<evidence type="ECO:0000256" key="1">
    <source>
        <dbReference type="ARBA" id="ARBA00000085"/>
    </source>
</evidence>
<dbReference type="InterPro" id="IPR004358">
    <property type="entry name" value="Sig_transdc_His_kin-like_C"/>
</dbReference>
<feature type="compositionally biased region" description="Basic and acidic residues" evidence="15">
    <location>
        <begin position="856"/>
        <end position="868"/>
    </location>
</feature>
<keyword evidence="8" id="KW-0067">ATP-binding</keyword>
<dbReference type="Pfam" id="PF08448">
    <property type="entry name" value="PAS_4"/>
    <property type="match status" value="3"/>
</dbReference>
<feature type="domain" description="Histidine kinase" evidence="16">
    <location>
        <begin position="462"/>
        <end position="686"/>
    </location>
</feature>
<dbReference type="InterPro" id="IPR001789">
    <property type="entry name" value="Sig_transdc_resp-reg_receiver"/>
</dbReference>
<dbReference type="CDD" id="cd00130">
    <property type="entry name" value="PAS"/>
    <property type="match status" value="2"/>
</dbReference>
<evidence type="ECO:0000256" key="8">
    <source>
        <dbReference type="ARBA" id="ARBA00022840"/>
    </source>
</evidence>
<dbReference type="PRINTS" id="PR00344">
    <property type="entry name" value="BCTRLSENSOR"/>
</dbReference>
<dbReference type="SUPFAM" id="SSF55785">
    <property type="entry name" value="PYP-like sensor domain (PAS domain)"/>
    <property type="match status" value="3"/>
</dbReference>
<evidence type="ECO:0000259" key="16">
    <source>
        <dbReference type="PROSITE" id="PS50109"/>
    </source>
</evidence>
<dbReference type="PROSITE" id="PS50113">
    <property type="entry name" value="PAC"/>
    <property type="match status" value="1"/>
</dbReference>
<dbReference type="EC" id="2.7.13.3" evidence="3"/>
<feature type="domain" description="PAS" evidence="18">
    <location>
        <begin position="280"/>
        <end position="324"/>
    </location>
</feature>
<dbReference type="InterPro" id="IPR036890">
    <property type="entry name" value="HATPase_C_sf"/>
</dbReference>
<keyword evidence="9" id="KW-1133">Transmembrane helix</keyword>
<evidence type="ECO:0000256" key="5">
    <source>
        <dbReference type="ARBA" id="ARBA00022553"/>
    </source>
</evidence>
<dbReference type="PROSITE" id="PS50110">
    <property type="entry name" value="RESPONSE_REGULATORY"/>
    <property type="match status" value="1"/>
</dbReference>
<dbReference type="SMART" id="SM00091">
    <property type="entry name" value="PAS"/>
    <property type="match status" value="3"/>
</dbReference>
<dbReference type="InterPro" id="IPR035965">
    <property type="entry name" value="PAS-like_dom_sf"/>
</dbReference>
<dbReference type="Gene3D" id="3.30.450.20">
    <property type="entry name" value="PAS domain"/>
    <property type="match status" value="3"/>
</dbReference>
<evidence type="ECO:0000256" key="10">
    <source>
        <dbReference type="ARBA" id="ARBA00023012"/>
    </source>
</evidence>
<dbReference type="InterPro" id="IPR000700">
    <property type="entry name" value="PAS-assoc_C"/>
</dbReference>
<dbReference type="PANTHER" id="PTHR45339:SF1">
    <property type="entry name" value="HYBRID SIGNAL TRANSDUCTION HISTIDINE KINASE J"/>
    <property type="match status" value="1"/>
</dbReference>
<dbReference type="Gene3D" id="1.20.120.160">
    <property type="entry name" value="HPT domain"/>
    <property type="match status" value="1"/>
</dbReference>
<feature type="domain" description="Response regulatory" evidence="17">
    <location>
        <begin position="713"/>
        <end position="831"/>
    </location>
</feature>
<dbReference type="Gene3D" id="1.10.287.130">
    <property type="match status" value="1"/>
</dbReference>
<dbReference type="EMBL" id="CP039543">
    <property type="protein sequence ID" value="QJT10758.1"/>
    <property type="molecule type" value="Genomic_DNA"/>
</dbReference>
<keyword evidence="14" id="KW-0175">Coiled coil</keyword>
<dbReference type="Gene3D" id="3.40.50.2300">
    <property type="match status" value="1"/>
</dbReference>
<evidence type="ECO:0000313" key="22">
    <source>
        <dbReference type="Proteomes" id="UP000503251"/>
    </source>
</evidence>
<dbReference type="CDD" id="cd16922">
    <property type="entry name" value="HATPase_EvgS-ArcB-TorS-like"/>
    <property type="match status" value="1"/>
</dbReference>
<comment type="catalytic activity">
    <reaction evidence="1">
        <text>ATP + protein L-histidine = ADP + protein N-phospho-L-histidine.</text>
        <dbReference type="EC" id="2.7.13.3"/>
    </reaction>
</comment>
<dbReference type="InterPro" id="IPR008207">
    <property type="entry name" value="Sig_transdc_His_kin_Hpt_dom"/>
</dbReference>
<dbReference type="InterPro" id="IPR036641">
    <property type="entry name" value="HPT_dom_sf"/>
</dbReference>
<feature type="modified residue" description="4-aspartylphosphate" evidence="13">
    <location>
        <position position="762"/>
    </location>
</feature>
<accession>A0ABX6NJB0</accession>
<feature type="region of interest" description="Disordered" evidence="15">
    <location>
        <begin position="837"/>
        <end position="868"/>
    </location>
</feature>
<dbReference type="SUPFAM" id="SSF55874">
    <property type="entry name" value="ATPase domain of HSP90 chaperone/DNA topoisomerase II/histidine kinase"/>
    <property type="match status" value="1"/>
</dbReference>
<evidence type="ECO:0000256" key="14">
    <source>
        <dbReference type="SAM" id="Coils"/>
    </source>
</evidence>
<proteinExistence type="predicted"/>
<keyword evidence="5 13" id="KW-0597">Phosphoprotein</keyword>
<feature type="domain" description="PAS" evidence="18">
    <location>
        <begin position="43"/>
        <end position="114"/>
    </location>
</feature>
<evidence type="ECO:0000259" key="19">
    <source>
        <dbReference type="PROSITE" id="PS50113"/>
    </source>
</evidence>
<dbReference type="PROSITE" id="PS50112">
    <property type="entry name" value="PAS"/>
    <property type="match status" value="2"/>
</dbReference>
<evidence type="ECO:0000256" key="11">
    <source>
        <dbReference type="ARBA" id="ARBA00023136"/>
    </source>
</evidence>
<dbReference type="SMART" id="SM00448">
    <property type="entry name" value="REC"/>
    <property type="match status" value="1"/>
</dbReference>
<organism evidence="21 22">
    <name type="scientific">Oceanidesulfovibrio marinus</name>
    <dbReference type="NCBI Taxonomy" id="370038"/>
    <lineage>
        <taxon>Bacteria</taxon>
        <taxon>Pseudomonadati</taxon>
        <taxon>Thermodesulfobacteriota</taxon>
        <taxon>Desulfovibrionia</taxon>
        <taxon>Desulfovibrionales</taxon>
        <taxon>Desulfovibrionaceae</taxon>
        <taxon>Oceanidesulfovibrio</taxon>
    </lineage>
</organism>
<evidence type="ECO:0000259" key="20">
    <source>
        <dbReference type="PROSITE" id="PS50894"/>
    </source>
</evidence>
<dbReference type="InterPro" id="IPR013656">
    <property type="entry name" value="PAS_4"/>
</dbReference>
<dbReference type="SMART" id="SM00387">
    <property type="entry name" value="HATPase_c"/>
    <property type="match status" value="1"/>
</dbReference>
<dbReference type="NCBIfam" id="TIGR00229">
    <property type="entry name" value="sensory_box"/>
    <property type="match status" value="2"/>
</dbReference>
<dbReference type="InterPro" id="IPR036097">
    <property type="entry name" value="HisK_dim/P_sf"/>
</dbReference>
<dbReference type="InterPro" id="IPR003661">
    <property type="entry name" value="HisK_dim/P_dom"/>
</dbReference>
<feature type="coiled-coil region" evidence="14">
    <location>
        <begin position="407"/>
        <end position="445"/>
    </location>
</feature>
<dbReference type="Pfam" id="PF00512">
    <property type="entry name" value="HisKA"/>
    <property type="match status" value="1"/>
</dbReference>
<dbReference type="InterPro" id="IPR000014">
    <property type="entry name" value="PAS"/>
</dbReference>
<dbReference type="SUPFAM" id="SSF47226">
    <property type="entry name" value="Histidine-containing phosphotransfer domain, HPT domain"/>
    <property type="match status" value="1"/>
</dbReference>
<keyword evidence="7" id="KW-0547">Nucleotide-binding</keyword>
<dbReference type="SUPFAM" id="SSF52172">
    <property type="entry name" value="CheY-like"/>
    <property type="match status" value="1"/>
</dbReference>
<evidence type="ECO:0000256" key="3">
    <source>
        <dbReference type="ARBA" id="ARBA00012438"/>
    </source>
</evidence>
<evidence type="ECO:0000256" key="15">
    <source>
        <dbReference type="SAM" id="MobiDB-lite"/>
    </source>
</evidence>
<dbReference type="CDD" id="cd17546">
    <property type="entry name" value="REC_hyHK_CKI1_RcsC-like"/>
    <property type="match status" value="1"/>
</dbReference>
<evidence type="ECO:0000256" key="6">
    <source>
        <dbReference type="ARBA" id="ARBA00022692"/>
    </source>
</evidence>
<dbReference type="InterPro" id="IPR011006">
    <property type="entry name" value="CheY-like_superfamily"/>
</dbReference>
<keyword evidence="11" id="KW-0472">Membrane</keyword>
<dbReference type="PANTHER" id="PTHR45339">
    <property type="entry name" value="HYBRID SIGNAL TRANSDUCTION HISTIDINE KINASE J"/>
    <property type="match status" value="1"/>
</dbReference>
<keyword evidence="6" id="KW-0812">Transmembrane</keyword>
<name>A0ABX6NJB0_9BACT</name>
<dbReference type="PROSITE" id="PS50894">
    <property type="entry name" value="HPT"/>
    <property type="match status" value="1"/>
</dbReference>
<evidence type="ECO:0000256" key="12">
    <source>
        <dbReference type="PROSITE-ProRule" id="PRU00110"/>
    </source>
</evidence>
<dbReference type="Pfam" id="PF02518">
    <property type="entry name" value="HATPase_c"/>
    <property type="match status" value="1"/>
</dbReference>
<dbReference type="Proteomes" id="UP000503251">
    <property type="component" value="Chromosome"/>
</dbReference>
<evidence type="ECO:0000256" key="2">
    <source>
        <dbReference type="ARBA" id="ARBA00004651"/>
    </source>
</evidence>
<evidence type="ECO:0000256" key="7">
    <source>
        <dbReference type="ARBA" id="ARBA00022741"/>
    </source>
</evidence>
<gene>
    <name evidence="21" type="ORF">E8L03_18350</name>
</gene>
<dbReference type="SMART" id="SM00388">
    <property type="entry name" value="HisKA"/>
    <property type="match status" value="1"/>
</dbReference>
<feature type="domain" description="HPt" evidence="20">
    <location>
        <begin position="881"/>
        <end position="974"/>
    </location>
</feature>